<sequence>MFSARFGHFQLSVTVYWILDLEVGDTQWDIVPAPTKSAVEIPAAETRFGQYPWQGIVLEKPSGILQKVLNFVCGATLIHPKVVMTAAHCVEKYQHVPRSLIVRMGEYDTRSTNEPLPFQDRQVSYIKVDPHFNPGTLVNDVALLFMRRPFYPAANVNTICLPTSKNQFHAGKRCIATGFGKDAFGPRGKFQSLLKQVELPLVPNRACQHSLRSTRLGRFFNLDQSFLCAGGERGVDACTGDGGGPLVCKDDYFDKYYQVGITSWGIGCGQSGVPGVYADVANALDFINSNVGLHGRDGLDEHPEQSDEGDYDDTQDGKQESSDLSEDGRRLQELFEQAQALQVQNSTGDPSTDSLDNQKENKDEDDGPNGSIGSLARSKHKSGNSDKNEQPQDQLTISFG</sequence>
<dbReference type="SMART" id="SM00020">
    <property type="entry name" value="Tryp_SPc"/>
    <property type="match status" value="1"/>
</dbReference>
<dbReference type="InterPro" id="IPR001314">
    <property type="entry name" value="Peptidase_S1A"/>
</dbReference>
<keyword evidence="2" id="KW-0964">Secreted</keyword>
<dbReference type="AlphaFoldDB" id="A0A7R8ZP19"/>
<comment type="subcellular location">
    <subcellularLocation>
        <location evidence="1">Secreted</location>
    </subcellularLocation>
</comment>
<dbReference type="PANTHER" id="PTHR24258:SF129">
    <property type="entry name" value="LP15124P-RELATED"/>
    <property type="match status" value="1"/>
</dbReference>
<protein>
    <submittedName>
        <fullName evidence="5">Uncharacterized protein</fullName>
    </submittedName>
</protein>
<evidence type="ECO:0000256" key="1">
    <source>
        <dbReference type="ARBA" id="ARBA00004613"/>
    </source>
</evidence>
<name>A0A7R8ZP19_9CRUS</name>
<dbReference type="InterPro" id="IPR018114">
    <property type="entry name" value="TRYPSIN_HIS"/>
</dbReference>
<dbReference type="Pfam" id="PF00089">
    <property type="entry name" value="Trypsin"/>
    <property type="match status" value="1"/>
</dbReference>
<dbReference type="FunFam" id="2.40.10.10:FF:000038">
    <property type="entry name" value="Serine protease"/>
    <property type="match status" value="1"/>
</dbReference>
<evidence type="ECO:0000256" key="3">
    <source>
        <dbReference type="ARBA" id="ARBA00023157"/>
    </source>
</evidence>
<dbReference type="Gene3D" id="2.40.10.10">
    <property type="entry name" value="Trypsin-like serine proteases"/>
    <property type="match status" value="1"/>
</dbReference>
<feature type="region of interest" description="Disordered" evidence="4">
    <location>
        <begin position="295"/>
        <end position="400"/>
    </location>
</feature>
<feature type="compositionally biased region" description="Low complexity" evidence="4">
    <location>
        <begin position="334"/>
        <end position="344"/>
    </location>
</feature>
<dbReference type="PROSITE" id="PS00134">
    <property type="entry name" value="TRYPSIN_HIS"/>
    <property type="match status" value="1"/>
</dbReference>
<proteinExistence type="predicted"/>
<dbReference type="InterPro" id="IPR043504">
    <property type="entry name" value="Peptidase_S1_PA_chymotrypsin"/>
</dbReference>
<dbReference type="PRINTS" id="PR00722">
    <property type="entry name" value="CHYMOTRYPSIN"/>
</dbReference>
<dbReference type="GO" id="GO:0006508">
    <property type="term" value="P:proteolysis"/>
    <property type="evidence" value="ECO:0007669"/>
    <property type="project" value="InterPro"/>
</dbReference>
<feature type="compositionally biased region" description="Basic and acidic residues" evidence="4">
    <location>
        <begin position="295"/>
        <end position="305"/>
    </location>
</feature>
<reference evidence="5" key="1">
    <citation type="submission" date="2020-11" db="EMBL/GenBank/DDBJ databases">
        <authorList>
            <person name="Tran Van P."/>
        </authorList>
    </citation>
    <scope>NUCLEOTIDE SEQUENCE</scope>
</reference>
<keyword evidence="3" id="KW-1015">Disulfide bond</keyword>
<dbReference type="EMBL" id="OB661006">
    <property type="protein sequence ID" value="CAD7227028.1"/>
    <property type="molecule type" value="Genomic_DNA"/>
</dbReference>
<feature type="compositionally biased region" description="Polar residues" evidence="4">
    <location>
        <begin position="391"/>
        <end position="400"/>
    </location>
</feature>
<dbReference type="PANTHER" id="PTHR24258">
    <property type="entry name" value="SERINE PROTEASE-RELATED"/>
    <property type="match status" value="1"/>
</dbReference>
<dbReference type="SUPFAM" id="SSF50494">
    <property type="entry name" value="Trypsin-like serine proteases"/>
    <property type="match status" value="1"/>
</dbReference>
<dbReference type="InterPro" id="IPR009003">
    <property type="entry name" value="Peptidase_S1_PA"/>
</dbReference>
<evidence type="ECO:0000256" key="2">
    <source>
        <dbReference type="ARBA" id="ARBA00022525"/>
    </source>
</evidence>
<organism evidence="5">
    <name type="scientific">Cyprideis torosa</name>
    <dbReference type="NCBI Taxonomy" id="163714"/>
    <lineage>
        <taxon>Eukaryota</taxon>
        <taxon>Metazoa</taxon>
        <taxon>Ecdysozoa</taxon>
        <taxon>Arthropoda</taxon>
        <taxon>Crustacea</taxon>
        <taxon>Oligostraca</taxon>
        <taxon>Ostracoda</taxon>
        <taxon>Podocopa</taxon>
        <taxon>Podocopida</taxon>
        <taxon>Cytherocopina</taxon>
        <taxon>Cytheroidea</taxon>
        <taxon>Cytherideidae</taxon>
        <taxon>Cyprideis</taxon>
    </lineage>
</organism>
<dbReference type="InterPro" id="IPR001254">
    <property type="entry name" value="Trypsin_dom"/>
</dbReference>
<feature type="compositionally biased region" description="Polar residues" evidence="4">
    <location>
        <begin position="345"/>
        <end position="355"/>
    </location>
</feature>
<dbReference type="CDD" id="cd00190">
    <property type="entry name" value="Tryp_SPc"/>
    <property type="match status" value="1"/>
</dbReference>
<dbReference type="GO" id="GO:0004252">
    <property type="term" value="F:serine-type endopeptidase activity"/>
    <property type="evidence" value="ECO:0007669"/>
    <property type="project" value="InterPro"/>
</dbReference>
<feature type="compositionally biased region" description="Basic and acidic residues" evidence="4">
    <location>
        <begin position="315"/>
        <end position="333"/>
    </location>
</feature>
<dbReference type="GO" id="GO:0005576">
    <property type="term" value="C:extracellular region"/>
    <property type="evidence" value="ECO:0007669"/>
    <property type="project" value="UniProtKB-SubCell"/>
</dbReference>
<evidence type="ECO:0000256" key="4">
    <source>
        <dbReference type="SAM" id="MobiDB-lite"/>
    </source>
</evidence>
<dbReference type="PROSITE" id="PS50240">
    <property type="entry name" value="TRYPSIN_DOM"/>
    <property type="match status" value="1"/>
</dbReference>
<gene>
    <name evidence="5" type="ORF">CTOB1V02_LOCUS4939</name>
</gene>
<accession>A0A7R8ZP19</accession>
<dbReference type="OrthoDB" id="6261922at2759"/>
<evidence type="ECO:0000313" key="5">
    <source>
        <dbReference type="EMBL" id="CAD7227028.1"/>
    </source>
</evidence>